<name>A0AAD7MAP2_MYCRO</name>
<evidence type="ECO:0000313" key="3">
    <source>
        <dbReference type="EMBL" id="KAJ7708055.1"/>
    </source>
</evidence>
<evidence type="ECO:0000313" key="4">
    <source>
        <dbReference type="Proteomes" id="UP001221757"/>
    </source>
</evidence>
<proteinExistence type="predicted"/>
<evidence type="ECO:0000256" key="1">
    <source>
        <dbReference type="SAM" id="MobiDB-lite"/>
    </source>
</evidence>
<gene>
    <name evidence="3" type="ORF">B0H17DRAFT_1273706</name>
</gene>
<dbReference type="EMBL" id="JARKIE010000004">
    <property type="protein sequence ID" value="KAJ7708055.1"/>
    <property type="molecule type" value="Genomic_DNA"/>
</dbReference>
<dbReference type="Pfam" id="PF20153">
    <property type="entry name" value="DUF6535"/>
    <property type="match status" value="1"/>
</dbReference>
<comment type="caution">
    <text evidence="3">The sequence shown here is derived from an EMBL/GenBank/DDBJ whole genome shotgun (WGS) entry which is preliminary data.</text>
</comment>
<keyword evidence="4" id="KW-1185">Reference proteome</keyword>
<dbReference type="Proteomes" id="UP001221757">
    <property type="component" value="Unassembled WGS sequence"/>
</dbReference>
<accession>A0AAD7MAP2</accession>
<sequence length="125" mass="13201">MPDEEKGSAVHTSEQAPTDPSEDAAAAKLWAVYVSEAEKYDKALVESWKSDMEGMLIFAGLFSASLTAFIIESYKTLIPDSGDSTVQLLTQISQQLAAAANGTTFTPPAPTVFSPPATSLVCNAL</sequence>
<protein>
    <recommendedName>
        <fullName evidence="2">DUF6535 domain-containing protein</fullName>
    </recommendedName>
</protein>
<feature type="domain" description="DUF6535" evidence="2">
    <location>
        <begin position="30"/>
        <end position="125"/>
    </location>
</feature>
<evidence type="ECO:0000259" key="2">
    <source>
        <dbReference type="Pfam" id="PF20153"/>
    </source>
</evidence>
<organism evidence="3 4">
    <name type="scientific">Mycena rosella</name>
    <name type="common">Pink bonnet</name>
    <name type="synonym">Agaricus rosellus</name>
    <dbReference type="NCBI Taxonomy" id="1033263"/>
    <lineage>
        <taxon>Eukaryota</taxon>
        <taxon>Fungi</taxon>
        <taxon>Dikarya</taxon>
        <taxon>Basidiomycota</taxon>
        <taxon>Agaricomycotina</taxon>
        <taxon>Agaricomycetes</taxon>
        <taxon>Agaricomycetidae</taxon>
        <taxon>Agaricales</taxon>
        <taxon>Marasmiineae</taxon>
        <taxon>Mycenaceae</taxon>
        <taxon>Mycena</taxon>
    </lineage>
</organism>
<reference evidence="3" key="1">
    <citation type="submission" date="2023-03" db="EMBL/GenBank/DDBJ databases">
        <title>Massive genome expansion in bonnet fungi (Mycena s.s.) driven by repeated elements and novel gene families across ecological guilds.</title>
        <authorList>
            <consortium name="Lawrence Berkeley National Laboratory"/>
            <person name="Harder C.B."/>
            <person name="Miyauchi S."/>
            <person name="Viragh M."/>
            <person name="Kuo A."/>
            <person name="Thoen E."/>
            <person name="Andreopoulos B."/>
            <person name="Lu D."/>
            <person name="Skrede I."/>
            <person name="Drula E."/>
            <person name="Henrissat B."/>
            <person name="Morin E."/>
            <person name="Kohler A."/>
            <person name="Barry K."/>
            <person name="LaButti K."/>
            <person name="Morin E."/>
            <person name="Salamov A."/>
            <person name="Lipzen A."/>
            <person name="Mereny Z."/>
            <person name="Hegedus B."/>
            <person name="Baldrian P."/>
            <person name="Stursova M."/>
            <person name="Weitz H."/>
            <person name="Taylor A."/>
            <person name="Grigoriev I.V."/>
            <person name="Nagy L.G."/>
            <person name="Martin F."/>
            <person name="Kauserud H."/>
        </authorList>
    </citation>
    <scope>NUCLEOTIDE SEQUENCE</scope>
    <source>
        <strain evidence="3">CBHHK067</strain>
    </source>
</reference>
<feature type="region of interest" description="Disordered" evidence="1">
    <location>
        <begin position="1"/>
        <end position="22"/>
    </location>
</feature>
<dbReference type="AlphaFoldDB" id="A0AAD7MAP2"/>
<dbReference type="InterPro" id="IPR045338">
    <property type="entry name" value="DUF6535"/>
</dbReference>